<name>A0A2A7A2N4_9FIRM</name>
<dbReference type="Proteomes" id="UP000221015">
    <property type="component" value="Unassembled WGS sequence"/>
</dbReference>
<reference evidence="2" key="2">
    <citation type="submission" date="2017-07" db="EMBL/GenBank/DDBJ databases">
        <authorList>
            <person name="Sun Z.S."/>
            <person name="Albrecht U."/>
            <person name="Echele G."/>
            <person name="Lee C.C."/>
        </authorList>
    </citation>
    <scope>NUCLEOTIDE SEQUENCE</scope>
    <source>
        <strain evidence="3">CNCM I 4542</strain>
        <strain evidence="2">CNCM I 4546</strain>
    </source>
</reference>
<feature type="region of interest" description="Disordered" evidence="1">
    <location>
        <begin position="1"/>
        <end position="24"/>
    </location>
</feature>
<reference evidence="4 5" key="1">
    <citation type="journal article" date="2017" name="Front. Microbiol.">
        <title>New Insights into the Diversity of the Genus Faecalibacterium.</title>
        <authorList>
            <person name="Benevides L."/>
            <person name="Burman S."/>
            <person name="Martin R."/>
            <person name="Robert V."/>
            <person name="Thomas M."/>
            <person name="Miquel S."/>
            <person name="Chain F."/>
            <person name="Sokol H."/>
            <person name="Bermudez-Humaran L.G."/>
            <person name="Morrison M."/>
            <person name="Langella P."/>
            <person name="Azevedo V.A."/>
            <person name="Chatel J.M."/>
            <person name="Soares S."/>
        </authorList>
    </citation>
    <scope>NUCLEOTIDE SEQUENCE [LARGE SCALE GENOMIC DNA]</scope>
    <source>
        <strain evidence="3 5">CNCM I 4542</strain>
        <strain evidence="2 4">CNCM I 4546</strain>
    </source>
</reference>
<evidence type="ECO:0008006" key="6">
    <source>
        <dbReference type="Google" id="ProtNLM"/>
    </source>
</evidence>
<dbReference type="RefSeq" id="WP_097782269.1">
    <property type="nucleotide sequence ID" value="NZ_NMTS02000096.1"/>
</dbReference>
<dbReference type="AlphaFoldDB" id="A0A2A7A2N4"/>
<evidence type="ECO:0000313" key="3">
    <source>
        <dbReference type="EMBL" id="PLK28565.1"/>
    </source>
</evidence>
<protein>
    <recommendedName>
        <fullName evidence="6">Transposon-encoded protein TnpW</fullName>
    </recommendedName>
</protein>
<sequence>MQDKATNPGKTSRPEKNPLDTKTTYHIGNRSFVVEPVFKKESPDTLGSVLLRLMKSESEKL</sequence>
<comment type="caution">
    <text evidence="2">The sequence shown here is derived from an EMBL/GenBank/DDBJ whole genome shotgun (WGS) entry which is preliminary data.</text>
</comment>
<dbReference type="EMBL" id="NMTV01000024">
    <property type="protein sequence ID" value="PDX73415.1"/>
    <property type="molecule type" value="Genomic_DNA"/>
</dbReference>
<organism evidence="2 4">
    <name type="scientific">Faecalibacterium prausnitzii</name>
    <dbReference type="NCBI Taxonomy" id="853"/>
    <lineage>
        <taxon>Bacteria</taxon>
        <taxon>Bacillati</taxon>
        <taxon>Bacillota</taxon>
        <taxon>Clostridia</taxon>
        <taxon>Eubacteriales</taxon>
        <taxon>Oscillospiraceae</taxon>
        <taxon>Faecalibacterium</taxon>
    </lineage>
</organism>
<feature type="compositionally biased region" description="Polar residues" evidence="1">
    <location>
        <begin position="1"/>
        <end position="10"/>
    </location>
</feature>
<evidence type="ECO:0000313" key="4">
    <source>
        <dbReference type="Proteomes" id="UP000219901"/>
    </source>
</evidence>
<dbReference type="Proteomes" id="UP000219901">
    <property type="component" value="Unassembled WGS sequence"/>
</dbReference>
<evidence type="ECO:0000313" key="5">
    <source>
        <dbReference type="Proteomes" id="UP000221015"/>
    </source>
</evidence>
<proteinExistence type="predicted"/>
<evidence type="ECO:0000256" key="1">
    <source>
        <dbReference type="SAM" id="MobiDB-lite"/>
    </source>
</evidence>
<dbReference type="EMBL" id="NMTS02000096">
    <property type="protein sequence ID" value="PLK28565.1"/>
    <property type="molecule type" value="Genomic_DNA"/>
</dbReference>
<gene>
    <name evidence="3" type="ORF">CGS50_012680</name>
    <name evidence="2" type="ORF">CGS55_03120</name>
</gene>
<evidence type="ECO:0000313" key="2">
    <source>
        <dbReference type="EMBL" id="PDX73415.1"/>
    </source>
</evidence>
<accession>A0A2A7A2N4</accession>